<feature type="coiled-coil region" evidence="1">
    <location>
        <begin position="73"/>
        <end position="145"/>
    </location>
</feature>
<proteinExistence type="predicted"/>
<keyword evidence="1" id="KW-0175">Coiled coil</keyword>
<dbReference type="AlphaFoldDB" id="A0A964XPX6"/>
<sequence>MSVQVCEGVWRNRLGQRLVITQCEPVAGQRWTDGMYHVGDDGRFSAGPESNLDLVEYIGPFPDRPQPDQQAKIELLRATLTQQTAEIDRLRSENERLQAELQQSEARNTADAETAEYAARLEMQLDNSRDALRDLQEDHTAMDNRAEGARLAYLAVIKTLWEMRR</sequence>
<evidence type="ECO:0000313" key="2">
    <source>
        <dbReference type="EMBL" id="NBN87588.1"/>
    </source>
</evidence>
<dbReference type="Proteomes" id="UP000713222">
    <property type="component" value="Unassembled WGS sequence"/>
</dbReference>
<protein>
    <submittedName>
        <fullName evidence="2">Uncharacterized protein</fullName>
    </submittedName>
</protein>
<reference evidence="2" key="1">
    <citation type="submission" date="2018-10" db="EMBL/GenBank/DDBJ databases">
        <title>Iterative Subtractive Binning of Freshwater Chronoseries Metagenomes Recovers Nearly Complete Genomes from over Four Hundred Novel Species.</title>
        <authorList>
            <person name="Rodriguez-R L.M."/>
            <person name="Tsementzi D."/>
            <person name="Luo C."/>
            <person name="Konstantinidis K.T."/>
        </authorList>
    </citation>
    <scope>NUCLEOTIDE SEQUENCE</scope>
    <source>
        <strain evidence="2">WB7_6_001</strain>
    </source>
</reference>
<organism evidence="2 3">
    <name type="scientific">Candidatus Fonsibacter lacus</name>
    <dbReference type="NCBI Taxonomy" id="2576439"/>
    <lineage>
        <taxon>Bacteria</taxon>
        <taxon>Pseudomonadati</taxon>
        <taxon>Pseudomonadota</taxon>
        <taxon>Alphaproteobacteria</taxon>
        <taxon>Candidatus Pelagibacterales</taxon>
        <taxon>Candidatus Pelagibacterales incertae sedis</taxon>
        <taxon>Candidatus Fonsibacter</taxon>
    </lineage>
</organism>
<name>A0A964XPX6_9PROT</name>
<accession>A0A964XPX6</accession>
<evidence type="ECO:0000313" key="3">
    <source>
        <dbReference type="Proteomes" id="UP000713222"/>
    </source>
</evidence>
<gene>
    <name evidence="2" type="ORF">EBV32_00620</name>
</gene>
<dbReference type="EMBL" id="RGET01000004">
    <property type="protein sequence ID" value="NBN87588.1"/>
    <property type="molecule type" value="Genomic_DNA"/>
</dbReference>
<evidence type="ECO:0000256" key="1">
    <source>
        <dbReference type="SAM" id="Coils"/>
    </source>
</evidence>
<comment type="caution">
    <text evidence="2">The sequence shown here is derived from an EMBL/GenBank/DDBJ whole genome shotgun (WGS) entry which is preliminary data.</text>
</comment>